<dbReference type="AlphaFoldDB" id="A0AAV5LHR2"/>
<name>A0AAV5LHR2_9ROSI</name>
<evidence type="ECO:0000313" key="2">
    <source>
        <dbReference type="Proteomes" id="UP001054252"/>
    </source>
</evidence>
<dbReference type="Proteomes" id="UP001054252">
    <property type="component" value="Unassembled WGS sequence"/>
</dbReference>
<reference evidence="1 2" key="1">
    <citation type="journal article" date="2021" name="Commun. Biol.">
        <title>The genome of Shorea leprosula (Dipterocarpaceae) highlights the ecological relevance of drought in aseasonal tropical rainforests.</title>
        <authorList>
            <person name="Ng K.K.S."/>
            <person name="Kobayashi M.J."/>
            <person name="Fawcett J.A."/>
            <person name="Hatakeyama M."/>
            <person name="Paape T."/>
            <person name="Ng C.H."/>
            <person name="Ang C.C."/>
            <person name="Tnah L.H."/>
            <person name="Lee C.T."/>
            <person name="Nishiyama T."/>
            <person name="Sese J."/>
            <person name="O'Brien M.J."/>
            <person name="Copetti D."/>
            <person name="Mohd Noor M.I."/>
            <person name="Ong R.C."/>
            <person name="Putra M."/>
            <person name="Sireger I.Z."/>
            <person name="Indrioko S."/>
            <person name="Kosugi Y."/>
            <person name="Izuno A."/>
            <person name="Isagi Y."/>
            <person name="Lee S.L."/>
            <person name="Shimizu K.K."/>
        </authorList>
    </citation>
    <scope>NUCLEOTIDE SEQUENCE [LARGE SCALE GENOMIC DNA]</scope>
    <source>
        <strain evidence="1">214</strain>
    </source>
</reference>
<evidence type="ECO:0000313" key="1">
    <source>
        <dbReference type="EMBL" id="GKV36908.1"/>
    </source>
</evidence>
<sequence length="48" mass="5461">MLLVQLSLLHLLPFCAAFIFICYYFDSLNTTTPTLLLGVKATKIKNRN</sequence>
<proteinExistence type="predicted"/>
<gene>
    <name evidence="1" type="ORF">SLEP1_g44991</name>
</gene>
<dbReference type="EMBL" id="BPVZ01000119">
    <property type="protein sequence ID" value="GKV36908.1"/>
    <property type="molecule type" value="Genomic_DNA"/>
</dbReference>
<comment type="caution">
    <text evidence="1">The sequence shown here is derived from an EMBL/GenBank/DDBJ whole genome shotgun (WGS) entry which is preliminary data.</text>
</comment>
<organism evidence="1 2">
    <name type="scientific">Rubroshorea leprosula</name>
    <dbReference type="NCBI Taxonomy" id="152421"/>
    <lineage>
        <taxon>Eukaryota</taxon>
        <taxon>Viridiplantae</taxon>
        <taxon>Streptophyta</taxon>
        <taxon>Embryophyta</taxon>
        <taxon>Tracheophyta</taxon>
        <taxon>Spermatophyta</taxon>
        <taxon>Magnoliopsida</taxon>
        <taxon>eudicotyledons</taxon>
        <taxon>Gunneridae</taxon>
        <taxon>Pentapetalae</taxon>
        <taxon>rosids</taxon>
        <taxon>malvids</taxon>
        <taxon>Malvales</taxon>
        <taxon>Dipterocarpaceae</taxon>
        <taxon>Rubroshorea</taxon>
    </lineage>
</organism>
<keyword evidence="2" id="KW-1185">Reference proteome</keyword>
<protein>
    <submittedName>
        <fullName evidence="1">Uncharacterized protein</fullName>
    </submittedName>
</protein>
<accession>A0AAV5LHR2</accession>